<dbReference type="OrthoDB" id="6929199at2"/>
<dbReference type="InterPro" id="IPR036271">
    <property type="entry name" value="Tet_transcr_reg_TetR-rel_C_sf"/>
</dbReference>
<dbReference type="SUPFAM" id="SSF46689">
    <property type="entry name" value="Homeodomain-like"/>
    <property type="match status" value="1"/>
</dbReference>
<protein>
    <submittedName>
        <fullName evidence="7">TetR family transcriptional regulator</fullName>
    </submittedName>
</protein>
<dbReference type="PROSITE" id="PS50977">
    <property type="entry name" value="HTH_TETR_2"/>
    <property type="match status" value="1"/>
</dbReference>
<keyword evidence="4" id="KW-0804">Transcription</keyword>
<evidence type="ECO:0000256" key="4">
    <source>
        <dbReference type="ARBA" id="ARBA00023163"/>
    </source>
</evidence>
<evidence type="ECO:0000256" key="3">
    <source>
        <dbReference type="ARBA" id="ARBA00023125"/>
    </source>
</evidence>
<accession>A0A1X0ZU30</accession>
<dbReference type="AlphaFoldDB" id="A0A1X0ZU30"/>
<evidence type="ECO:0000313" key="8">
    <source>
        <dbReference type="Proteomes" id="UP000193675"/>
    </source>
</evidence>
<keyword evidence="1" id="KW-0678">Repressor</keyword>
<evidence type="ECO:0000256" key="1">
    <source>
        <dbReference type="ARBA" id="ARBA00022491"/>
    </source>
</evidence>
<dbReference type="Pfam" id="PF13977">
    <property type="entry name" value="TetR_C_6"/>
    <property type="match status" value="1"/>
</dbReference>
<dbReference type="GO" id="GO:0003700">
    <property type="term" value="F:DNA-binding transcription factor activity"/>
    <property type="evidence" value="ECO:0007669"/>
    <property type="project" value="TreeGrafter"/>
</dbReference>
<comment type="caution">
    <text evidence="7">The sequence shown here is derived from an EMBL/GenBank/DDBJ whole genome shotgun (WGS) entry which is preliminary data.</text>
</comment>
<feature type="DNA-binding region" description="H-T-H motif" evidence="5">
    <location>
        <begin position="28"/>
        <end position="47"/>
    </location>
</feature>
<proteinExistence type="predicted"/>
<sequence>MGDRDAKRAELLEAAITVIARDGYAGASMRNVAKHAGCTTGAVTYYFANKEEMITEVAQSLFDQVDTMLAANPSEMSIPSLLRQWMEWVNDGESTLWLSWLQLLTHARHEPAFAHVIKQRYARLRQVFTRVIEAEQRQGKVRDDIPPDVLADQISTICDGWLMMMPIEPERFSAERGNALLDALIKLISPPAKGSGARKNK</sequence>
<keyword evidence="3 5" id="KW-0238">DNA-binding</keyword>
<dbReference type="EMBL" id="NBWC01000023">
    <property type="protein sequence ID" value="ORL63219.1"/>
    <property type="molecule type" value="Genomic_DNA"/>
</dbReference>
<evidence type="ECO:0000256" key="2">
    <source>
        <dbReference type="ARBA" id="ARBA00023015"/>
    </source>
</evidence>
<dbReference type="PANTHER" id="PTHR30055">
    <property type="entry name" value="HTH-TYPE TRANSCRIPTIONAL REGULATOR RUTR"/>
    <property type="match status" value="1"/>
</dbReference>
<dbReference type="InterPro" id="IPR039538">
    <property type="entry name" value="BetI_C"/>
</dbReference>
<feature type="domain" description="HTH tetR-type" evidence="6">
    <location>
        <begin position="5"/>
        <end position="65"/>
    </location>
</feature>
<evidence type="ECO:0000259" key="6">
    <source>
        <dbReference type="PROSITE" id="PS50977"/>
    </source>
</evidence>
<evidence type="ECO:0000256" key="5">
    <source>
        <dbReference type="PROSITE-ProRule" id="PRU00335"/>
    </source>
</evidence>
<dbReference type="SUPFAM" id="SSF48498">
    <property type="entry name" value="Tetracyclin repressor-like, C-terminal domain"/>
    <property type="match status" value="1"/>
</dbReference>
<dbReference type="Pfam" id="PF00440">
    <property type="entry name" value="TetR_N"/>
    <property type="match status" value="1"/>
</dbReference>
<name>A0A1X0ZU30_PSEPU</name>
<evidence type="ECO:0000313" key="7">
    <source>
        <dbReference type="EMBL" id="ORL63219.1"/>
    </source>
</evidence>
<reference evidence="7 8" key="1">
    <citation type="submission" date="2017-04" db="EMBL/GenBank/DDBJ databases">
        <title>Presence of VIM-2 positive Pseudomonas species in chickens and their surrounding environment.</title>
        <authorList>
            <person name="Zhang R."/>
        </authorList>
    </citation>
    <scope>NUCLEOTIDE SEQUENCE [LARGE SCALE GENOMIC DNA]</scope>
    <source>
        <strain evidence="7 8">DZ-C18</strain>
    </source>
</reference>
<dbReference type="Gene3D" id="1.10.357.10">
    <property type="entry name" value="Tetracycline Repressor, domain 2"/>
    <property type="match status" value="1"/>
</dbReference>
<gene>
    <name evidence="7" type="ORF">B7H17_16005</name>
</gene>
<dbReference type="InterPro" id="IPR050109">
    <property type="entry name" value="HTH-type_TetR-like_transc_reg"/>
</dbReference>
<dbReference type="InterPro" id="IPR001647">
    <property type="entry name" value="HTH_TetR"/>
</dbReference>
<dbReference type="Proteomes" id="UP000193675">
    <property type="component" value="Unassembled WGS sequence"/>
</dbReference>
<dbReference type="InterPro" id="IPR009057">
    <property type="entry name" value="Homeodomain-like_sf"/>
</dbReference>
<dbReference type="PRINTS" id="PR00455">
    <property type="entry name" value="HTHTETR"/>
</dbReference>
<keyword evidence="2" id="KW-0805">Transcription regulation</keyword>
<dbReference type="GO" id="GO:0000976">
    <property type="term" value="F:transcription cis-regulatory region binding"/>
    <property type="evidence" value="ECO:0007669"/>
    <property type="project" value="TreeGrafter"/>
</dbReference>
<organism evidence="7 8">
    <name type="scientific">Pseudomonas putida</name>
    <name type="common">Arthrobacter siderocapsulatus</name>
    <dbReference type="NCBI Taxonomy" id="303"/>
    <lineage>
        <taxon>Bacteria</taxon>
        <taxon>Pseudomonadati</taxon>
        <taxon>Pseudomonadota</taxon>
        <taxon>Gammaproteobacteria</taxon>
        <taxon>Pseudomonadales</taxon>
        <taxon>Pseudomonadaceae</taxon>
        <taxon>Pseudomonas</taxon>
    </lineage>
</organism>
<dbReference type="PANTHER" id="PTHR30055:SF234">
    <property type="entry name" value="HTH-TYPE TRANSCRIPTIONAL REGULATOR BETI"/>
    <property type="match status" value="1"/>
</dbReference>